<evidence type="ECO:0000256" key="7">
    <source>
        <dbReference type="ARBA" id="ARBA00047943"/>
    </source>
</evidence>
<dbReference type="EC" id="2.1.1.137" evidence="4"/>
<comment type="catalytic activity">
    <reaction evidence="6">
        <text>arsenic triglutathione + [thioredoxin]-dithiol + S-adenosyl-L-methionine + 2 H2O = methylarsonous acid + [thioredoxin]-disulfide + 3 glutathione + S-adenosyl-L-homocysteine + H(+)</text>
        <dbReference type="Rhea" id="RHEA:69460"/>
        <dbReference type="Rhea" id="RHEA-COMP:10698"/>
        <dbReference type="Rhea" id="RHEA-COMP:10700"/>
        <dbReference type="ChEBI" id="CHEBI:15377"/>
        <dbReference type="ChEBI" id="CHEBI:15378"/>
        <dbReference type="ChEBI" id="CHEBI:17826"/>
        <dbReference type="ChEBI" id="CHEBI:29950"/>
        <dbReference type="ChEBI" id="CHEBI:50058"/>
        <dbReference type="ChEBI" id="CHEBI:57856"/>
        <dbReference type="ChEBI" id="CHEBI:57925"/>
        <dbReference type="ChEBI" id="CHEBI:59789"/>
        <dbReference type="ChEBI" id="CHEBI:183640"/>
        <dbReference type="EC" id="2.1.1.137"/>
    </reaction>
</comment>
<comment type="similarity">
    <text evidence="3">Belongs to the methyltransferase superfamily. Arsenite methyltransferase family.</text>
</comment>
<accession>A0AAV1IGD7</accession>
<comment type="catalytic activity">
    <reaction evidence="8">
        <text>arsenic triglutathione + 3 [thioredoxin]-dithiol + 3 S-adenosyl-L-methionine = trimethylarsine + 3 [thioredoxin]-disulfide + 3 glutathione + 3 S-adenosyl-L-homocysteine + 3 H(+)</text>
        <dbReference type="Rhea" id="RHEA:69432"/>
        <dbReference type="Rhea" id="RHEA-COMP:10698"/>
        <dbReference type="Rhea" id="RHEA-COMP:10700"/>
        <dbReference type="ChEBI" id="CHEBI:15378"/>
        <dbReference type="ChEBI" id="CHEBI:27130"/>
        <dbReference type="ChEBI" id="CHEBI:29950"/>
        <dbReference type="ChEBI" id="CHEBI:50058"/>
        <dbReference type="ChEBI" id="CHEBI:57856"/>
        <dbReference type="ChEBI" id="CHEBI:57925"/>
        <dbReference type="ChEBI" id="CHEBI:59789"/>
        <dbReference type="ChEBI" id="CHEBI:183640"/>
        <dbReference type="EC" id="2.1.1.137"/>
    </reaction>
</comment>
<evidence type="ECO:0000256" key="4">
    <source>
        <dbReference type="ARBA" id="ARBA00034521"/>
    </source>
</evidence>
<gene>
    <name evidence="10" type="ORF">CVIRNUC_008183</name>
</gene>
<dbReference type="Gene3D" id="3.40.50.150">
    <property type="entry name" value="Vaccinia Virus protein VP39"/>
    <property type="match status" value="1"/>
</dbReference>
<dbReference type="GO" id="GO:0030791">
    <property type="term" value="F:arsenite methyltransferase activity"/>
    <property type="evidence" value="ECO:0007669"/>
    <property type="project" value="UniProtKB-EC"/>
</dbReference>
<evidence type="ECO:0000256" key="2">
    <source>
        <dbReference type="ARBA" id="ARBA00022691"/>
    </source>
</evidence>
<dbReference type="Gene3D" id="3.40.5.100">
    <property type="match status" value="1"/>
</dbReference>
<evidence type="ECO:0000256" key="5">
    <source>
        <dbReference type="ARBA" id="ARBA00034545"/>
    </source>
</evidence>
<keyword evidence="11" id="KW-1185">Reference proteome</keyword>
<sequence>MGSCCKPEEYTRAQQHVAHKPGDAIHESVKEYYGKVLQGTKDLKTSACTAAGKPHPRLRSLMARLPEEVQSRFYGCGVPVPLGIQGLRVLDLGSGSGRDCYLSAALVGAAGSVTGIDMTEEQLQIARKHAEAYCQQTLGYKASNMRFVKGHIELLDEAGIASESMDLIISNCVINLSPDKGRVIQQAYRVLAPGGEMYFSDVYCNRRVPKSAQKDEVMWGECISGALYINDFIAMARAVGFEYPVLLQKAPIAITDANMRALLGNIEFFSITYRLFKLPGLLEPQCEDYGQIAIYKGTIEGYEHSYALDDSHVYERDRPTLVCGNTAAVLGEGGLSHLAKHFQIVGDRSHHFGAFQVGSQRQQIDVAINGPSAGPCSSC</sequence>
<dbReference type="PANTHER" id="PTHR43675:SF8">
    <property type="entry name" value="ARSENITE METHYLTRANSFERASE"/>
    <property type="match status" value="1"/>
</dbReference>
<keyword evidence="1" id="KW-0808">Transferase</keyword>
<evidence type="ECO:0000256" key="6">
    <source>
        <dbReference type="ARBA" id="ARBA00047941"/>
    </source>
</evidence>
<comment type="catalytic activity">
    <reaction evidence="7">
        <text>arsenic triglutathione + 2 [thioredoxin]-dithiol + 2 S-adenosyl-L-methionine + H2O = dimethylarsinous acid + 2 [thioredoxin]-disulfide + 3 glutathione + 2 S-adenosyl-L-homocysteine + 2 H(+)</text>
        <dbReference type="Rhea" id="RHEA:69464"/>
        <dbReference type="Rhea" id="RHEA-COMP:10698"/>
        <dbReference type="Rhea" id="RHEA-COMP:10700"/>
        <dbReference type="ChEBI" id="CHEBI:15377"/>
        <dbReference type="ChEBI" id="CHEBI:15378"/>
        <dbReference type="ChEBI" id="CHEBI:23808"/>
        <dbReference type="ChEBI" id="CHEBI:29950"/>
        <dbReference type="ChEBI" id="CHEBI:50058"/>
        <dbReference type="ChEBI" id="CHEBI:57856"/>
        <dbReference type="ChEBI" id="CHEBI:57925"/>
        <dbReference type="ChEBI" id="CHEBI:59789"/>
        <dbReference type="ChEBI" id="CHEBI:183640"/>
        <dbReference type="EC" id="2.1.1.137"/>
    </reaction>
</comment>
<dbReference type="PANTHER" id="PTHR43675">
    <property type="entry name" value="ARSENITE METHYLTRANSFERASE"/>
    <property type="match status" value="1"/>
</dbReference>
<protein>
    <recommendedName>
        <fullName evidence="5">Arsenite methyltransferase</fullName>
        <ecNumber evidence="4">2.1.1.137</ecNumber>
    </recommendedName>
</protein>
<dbReference type="EMBL" id="CAUYUE010000011">
    <property type="protein sequence ID" value="CAK0784978.1"/>
    <property type="molecule type" value="Genomic_DNA"/>
</dbReference>
<keyword evidence="2" id="KW-0949">S-adenosyl-L-methionine</keyword>
<evidence type="ECO:0000259" key="9">
    <source>
        <dbReference type="Pfam" id="PF13847"/>
    </source>
</evidence>
<dbReference type="CDD" id="cd02440">
    <property type="entry name" value="AdoMet_MTases"/>
    <property type="match status" value="1"/>
</dbReference>
<evidence type="ECO:0000256" key="3">
    <source>
        <dbReference type="ARBA" id="ARBA00034487"/>
    </source>
</evidence>
<dbReference type="InterPro" id="IPR026669">
    <property type="entry name" value="Arsenite_MeTrfase-like"/>
</dbReference>
<reference evidence="10 11" key="1">
    <citation type="submission" date="2023-10" db="EMBL/GenBank/DDBJ databases">
        <authorList>
            <person name="Maclean D."/>
            <person name="Macfadyen A."/>
        </authorList>
    </citation>
    <scope>NUCLEOTIDE SEQUENCE [LARGE SCALE GENOMIC DNA]</scope>
</reference>
<evidence type="ECO:0000256" key="1">
    <source>
        <dbReference type="ARBA" id="ARBA00022679"/>
    </source>
</evidence>
<dbReference type="SUPFAM" id="SSF53335">
    <property type="entry name" value="S-adenosyl-L-methionine-dependent methyltransferases"/>
    <property type="match status" value="1"/>
</dbReference>
<dbReference type="InterPro" id="IPR029063">
    <property type="entry name" value="SAM-dependent_MTases_sf"/>
</dbReference>
<organism evidence="10 11">
    <name type="scientific">Coccomyxa viridis</name>
    <dbReference type="NCBI Taxonomy" id="1274662"/>
    <lineage>
        <taxon>Eukaryota</taxon>
        <taxon>Viridiplantae</taxon>
        <taxon>Chlorophyta</taxon>
        <taxon>core chlorophytes</taxon>
        <taxon>Trebouxiophyceae</taxon>
        <taxon>Trebouxiophyceae incertae sedis</taxon>
        <taxon>Coccomyxaceae</taxon>
        <taxon>Coccomyxa</taxon>
    </lineage>
</organism>
<feature type="domain" description="Methyltransferase" evidence="9">
    <location>
        <begin position="86"/>
        <end position="231"/>
    </location>
</feature>
<evidence type="ECO:0000256" key="8">
    <source>
        <dbReference type="ARBA" id="ARBA00048428"/>
    </source>
</evidence>
<proteinExistence type="inferred from homology"/>
<dbReference type="InterPro" id="IPR025714">
    <property type="entry name" value="Methyltranfer_dom"/>
</dbReference>
<evidence type="ECO:0000313" key="10">
    <source>
        <dbReference type="EMBL" id="CAK0784978.1"/>
    </source>
</evidence>
<evidence type="ECO:0000313" key="11">
    <source>
        <dbReference type="Proteomes" id="UP001314263"/>
    </source>
</evidence>
<dbReference type="AlphaFoldDB" id="A0AAV1IGD7"/>
<comment type="caution">
    <text evidence="10">The sequence shown here is derived from an EMBL/GenBank/DDBJ whole genome shotgun (WGS) entry which is preliminary data.</text>
</comment>
<dbReference type="Pfam" id="PF13847">
    <property type="entry name" value="Methyltransf_31"/>
    <property type="match status" value="1"/>
</dbReference>
<name>A0AAV1IGD7_9CHLO</name>
<dbReference type="Proteomes" id="UP001314263">
    <property type="component" value="Unassembled WGS sequence"/>
</dbReference>